<dbReference type="InterPro" id="IPR001351">
    <property type="entry name" value="Ribosomal_uS3_C"/>
</dbReference>
<proteinExistence type="inferred from homology"/>
<dbReference type="InterPro" id="IPR036419">
    <property type="entry name" value="Ribosomal_S3_C_sf"/>
</dbReference>
<dbReference type="OrthoDB" id="9806396at2"/>
<dbReference type="AlphaFoldDB" id="A0A0B3VVD6"/>
<evidence type="ECO:0000259" key="11">
    <source>
        <dbReference type="PROSITE" id="PS50823"/>
    </source>
</evidence>
<feature type="region of interest" description="Disordered" evidence="10">
    <location>
        <begin position="210"/>
        <end position="263"/>
    </location>
</feature>
<dbReference type="PANTHER" id="PTHR11760:SF19">
    <property type="entry name" value="SMALL RIBOSOMAL SUBUNIT PROTEIN US3C"/>
    <property type="match status" value="1"/>
</dbReference>
<feature type="domain" description="KH type-2" evidence="11">
    <location>
        <begin position="40"/>
        <end position="108"/>
    </location>
</feature>
<dbReference type="InterPro" id="IPR005704">
    <property type="entry name" value="Ribosomal_uS3_bac-typ"/>
</dbReference>
<evidence type="ECO:0000256" key="6">
    <source>
        <dbReference type="ARBA" id="ARBA00024998"/>
    </source>
</evidence>
<dbReference type="RefSeq" id="WP_039680341.1">
    <property type="nucleotide sequence ID" value="NZ_JAWGXO010000025.1"/>
</dbReference>
<dbReference type="EMBL" id="JWHR01000111">
    <property type="protein sequence ID" value="KHS56579.1"/>
    <property type="molecule type" value="Genomic_DNA"/>
</dbReference>
<dbReference type="GO" id="GO:0019843">
    <property type="term" value="F:rRNA binding"/>
    <property type="evidence" value="ECO:0007669"/>
    <property type="project" value="UniProtKB-UniRule"/>
</dbReference>
<reference evidence="12 13" key="1">
    <citation type="submission" date="2014-12" db="EMBL/GenBank/DDBJ databases">
        <title>Draft genome sequence of Terrisporobacter sp. 08-306576, isolated from the blood culture of a bacteremia patient.</title>
        <authorList>
            <person name="Lund L.C."/>
            <person name="Sydenham T.V."/>
            <person name="Hogh S.V."/>
            <person name="Skov M.N."/>
            <person name="Kemp M."/>
            <person name="Justesen U.S."/>
        </authorList>
    </citation>
    <scope>NUCLEOTIDE SEQUENCE [LARGE SCALE GENOMIC DNA]</scope>
    <source>
        <strain evidence="12 13">08-306576</strain>
    </source>
</reference>
<dbReference type="GO" id="GO:0022627">
    <property type="term" value="C:cytosolic small ribosomal subunit"/>
    <property type="evidence" value="ECO:0007669"/>
    <property type="project" value="TreeGrafter"/>
</dbReference>
<keyword evidence="2 8" id="KW-0699">rRNA-binding</keyword>
<evidence type="ECO:0000256" key="10">
    <source>
        <dbReference type="SAM" id="MobiDB-lite"/>
    </source>
</evidence>
<evidence type="ECO:0000256" key="9">
    <source>
        <dbReference type="RuleBase" id="RU003624"/>
    </source>
</evidence>
<sequence length="263" mass="29450">MGQKVNPHGLRVGVIKDWDSRWFTTDKKEFGALLLEDHNIRKFLKNKLYSAGVAKIEIERSANKIKLDLHVAKPGVVIGRAGAGIEALKAELEKMTKKNIIVNIVEVRAIDKNAQLVAENIALAIERRVAFRRAMKQAVQRALKAGAKGIKVAASGRLGGAEMARTEGYSEGNVPLQTLRSDIDYGFAEADTTYGKIGIKVWICHGEVLPTKNGINPREERKDNRRDRRDNKRDNRRRDSRGNGRGQRPQGQRPQRTENKGNK</sequence>
<dbReference type="GO" id="GO:0003729">
    <property type="term" value="F:mRNA binding"/>
    <property type="evidence" value="ECO:0007669"/>
    <property type="project" value="UniProtKB-UniRule"/>
</dbReference>
<evidence type="ECO:0000256" key="8">
    <source>
        <dbReference type="HAMAP-Rule" id="MF_01309"/>
    </source>
</evidence>
<comment type="function">
    <text evidence="6 8">Binds the lower part of the 30S subunit head. Binds mRNA in the 70S ribosome, positioning it for translation.</text>
</comment>
<dbReference type="InterPro" id="IPR057258">
    <property type="entry name" value="Ribosomal_uS3"/>
</dbReference>
<dbReference type="Pfam" id="PF00189">
    <property type="entry name" value="Ribosomal_S3_C"/>
    <property type="match status" value="1"/>
</dbReference>
<evidence type="ECO:0000313" key="13">
    <source>
        <dbReference type="Proteomes" id="UP000031189"/>
    </source>
</evidence>
<evidence type="ECO:0000256" key="3">
    <source>
        <dbReference type="ARBA" id="ARBA00022884"/>
    </source>
</evidence>
<dbReference type="FunFam" id="3.30.300.20:FF:000001">
    <property type="entry name" value="30S ribosomal protein S3"/>
    <property type="match status" value="1"/>
</dbReference>
<dbReference type="Gene3D" id="3.30.1140.32">
    <property type="entry name" value="Ribosomal protein S3, C-terminal domain"/>
    <property type="match status" value="1"/>
</dbReference>
<evidence type="ECO:0000256" key="1">
    <source>
        <dbReference type="ARBA" id="ARBA00010761"/>
    </source>
</evidence>
<dbReference type="HAMAP" id="MF_01309_B">
    <property type="entry name" value="Ribosomal_uS3_B"/>
    <property type="match status" value="1"/>
</dbReference>
<dbReference type="InterPro" id="IPR004044">
    <property type="entry name" value="KH_dom_type_2"/>
</dbReference>
<dbReference type="CDD" id="cd02412">
    <property type="entry name" value="KH-II_30S_S3"/>
    <property type="match status" value="1"/>
</dbReference>
<dbReference type="Gene3D" id="3.30.300.20">
    <property type="match status" value="1"/>
</dbReference>
<evidence type="ECO:0000313" key="12">
    <source>
        <dbReference type="EMBL" id="KHS56579.1"/>
    </source>
</evidence>
<dbReference type="InterPro" id="IPR009019">
    <property type="entry name" value="KH_sf_prok-type"/>
</dbReference>
<dbReference type="PROSITE" id="PS50823">
    <property type="entry name" value="KH_TYPE_2"/>
    <property type="match status" value="1"/>
</dbReference>
<dbReference type="SUPFAM" id="SSF54814">
    <property type="entry name" value="Prokaryotic type KH domain (KH-domain type II)"/>
    <property type="match status" value="1"/>
</dbReference>
<keyword evidence="5 8" id="KW-0687">Ribonucleoprotein</keyword>
<dbReference type="SUPFAM" id="SSF54821">
    <property type="entry name" value="Ribosomal protein S3 C-terminal domain"/>
    <property type="match status" value="1"/>
</dbReference>
<evidence type="ECO:0000256" key="5">
    <source>
        <dbReference type="ARBA" id="ARBA00023274"/>
    </source>
</evidence>
<dbReference type="InterPro" id="IPR004087">
    <property type="entry name" value="KH_dom"/>
</dbReference>
<comment type="similarity">
    <text evidence="1 8 9">Belongs to the universal ribosomal protein uS3 family.</text>
</comment>
<keyword evidence="13" id="KW-1185">Reference proteome</keyword>
<dbReference type="GO" id="GO:0006412">
    <property type="term" value="P:translation"/>
    <property type="evidence" value="ECO:0007669"/>
    <property type="project" value="UniProtKB-UniRule"/>
</dbReference>
<dbReference type="PROSITE" id="PS00548">
    <property type="entry name" value="RIBOSOMAL_S3"/>
    <property type="match status" value="1"/>
</dbReference>
<evidence type="ECO:0000256" key="7">
    <source>
        <dbReference type="ARBA" id="ARBA00035257"/>
    </source>
</evidence>
<protein>
    <recommendedName>
        <fullName evidence="7 8">Small ribosomal subunit protein uS3</fullName>
    </recommendedName>
</protein>
<name>A0A0B3VVD6_9FIRM</name>
<dbReference type="PANTHER" id="PTHR11760">
    <property type="entry name" value="30S/40S RIBOSOMAL PROTEIN S3"/>
    <property type="match status" value="1"/>
</dbReference>
<organism evidence="12 13">
    <name type="scientific">Terrisporobacter othiniensis</name>
    <dbReference type="NCBI Taxonomy" id="1577792"/>
    <lineage>
        <taxon>Bacteria</taxon>
        <taxon>Bacillati</taxon>
        <taxon>Bacillota</taxon>
        <taxon>Clostridia</taxon>
        <taxon>Peptostreptococcales</taxon>
        <taxon>Peptostreptococcaceae</taxon>
        <taxon>Terrisporobacter</taxon>
    </lineage>
</organism>
<dbReference type="NCBIfam" id="TIGR01009">
    <property type="entry name" value="rpsC_bact"/>
    <property type="match status" value="1"/>
</dbReference>
<comment type="subunit">
    <text evidence="8">Part of the 30S ribosomal subunit. Forms a tight complex with proteins S10 and S14.</text>
</comment>
<dbReference type="GO" id="GO:0003735">
    <property type="term" value="F:structural constituent of ribosome"/>
    <property type="evidence" value="ECO:0007669"/>
    <property type="project" value="InterPro"/>
</dbReference>
<evidence type="ECO:0000256" key="4">
    <source>
        <dbReference type="ARBA" id="ARBA00022980"/>
    </source>
</evidence>
<keyword evidence="4 8" id="KW-0689">Ribosomal protein</keyword>
<dbReference type="Pfam" id="PF07650">
    <property type="entry name" value="KH_2"/>
    <property type="match status" value="1"/>
</dbReference>
<accession>A0A0B3VVD6</accession>
<dbReference type="Proteomes" id="UP000031189">
    <property type="component" value="Unassembled WGS sequence"/>
</dbReference>
<evidence type="ECO:0000256" key="2">
    <source>
        <dbReference type="ARBA" id="ARBA00022730"/>
    </source>
</evidence>
<comment type="caution">
    <text evidence="12">The sequence shown here is derived from an EMBL/GenBank/DDBJ whole genome shotgun (WGS) entry which is preliminary data.</text>
</comment>
<dbReference type="STRING" id="1577792.QX51_12985"/>
<feature type="compositionally biased region" description="Basic and acidic residues" evidence="10">
    <location>
        <begin position="217"/>
        <end position="242"/>
    </location>
</feature>
<dbReference type="InterPro" id="IPR018280">
    <property type="entry name" value="Ribosomal_uS3_CS"/>
</dbReference>
<dbReference type="InterPro" id="IPR015946">
    <property type="entry name" value="KH_dom-like_a/b"/>
</dbReference>
<keyword evidence="3 8" id="KW-0694">RNA-binding</keyword>
<gene>
    <name evidence="8" type="primary">rpsC</name>
    <name evidence="12" type="ORF">QX51_12985</name>
</gene>
<dbReference type="SMART" id="SM00322">
    <property type="entry name" value="KH"/>
    <property type="match status" value="1"/>
</dbReference>